<dbReference type="EMBL" id="KE647164">
    <property type="protein sequence ID" value="EQB61200.1"/>
    <property type="molecule type" value="Genomic_DNA"/>
</dbReference>
<organism evidence="1 2">
    <name type="scientific">Vairimorpha apis BRL 01</name>
    <dbReference type="NCBI Taxonomy" id="1037528"/>
    <lineage>
        <taxon>Eukaryota</taxon>
        <taxon>Fungi</taxon>
        <taxon>Fungi incertae sedis</taxon>
        <taxon>Microsporidia</taxon>
        <taxon>Nosematidae</taxon>
        <taxon>Vairimorpha</taxon>
    </lineage>
</organism>
<dbReference type="HOGENOM" id="CLU_692787_0_0_1"/>
<evidence type="ECO:0000313" key="1">
    <source>
        <dbReference type="EMBL" id="EQB61200.1"/>
    </source>
</evidence>
<name>T0MJR6_9MICR</name>
<sequence>MTKILIESSIGNLSITPVQKKYKTTSENLYKDIIEKNHNQNFINENEIHNNANNHNSVKNISNLKSIKNDEGNKNIKNKISIYHKTNLLQKHDVNVINNKNYTNTIQNNNTNNINLAKPMQNNKTNKKNYSDLLKEERNLDFTNELRNNDTMINFSNNNKIDNINFNRKNYINNKITALENILDNIIDTDQNKSEDAFNKLLELDLSSIINYSNSIMSSISIQLLDVLHRPLYCELILKVLLRFSKNKEFMNQLRKETFESVTIDLVNILKHNDLVSEILINMCINCNCLTVLNGYLSILNIDSNIILKLIWKHSKVIKYTKENTRDILNILEKFYRKNVYCDIMENQTTFKICIVHLREMCNFFGRLIYEFDINGYCKIIIDRILTGNDININVLRC</sequence>
<dbReference type="OrthoDB" id="2195721at2759"/>
<accession>T0MJR6</accession>
<proteinExistence type="predicted"/>
<dbReference type="VEuPathDB" id="MicrosporidiaDB:NAPIS_ORF01180"/>
<gene>
    <name evidence="1" type="ORF">NAPIS_ORF01180</name>
</gene>
<protein>
    <submittedName>
        <fullName evidence="1">Uncharacterized protein</fullName>
    </submittedName>
</protein>
<dbReference type="Proteomes" id="UP000053780">
    <property type="component" value="Unassembled WGS sequence"/>
</dbReference>
<evidence type="ECO:0000313" key="2">
    <source>
        <dbReference type="Proteomes" id="UP000053780"/>
    </source>
</evidence>
<dbReference type="AlphaFoldDB" id="T0MJR6"/>
<keyword evidence="2" id="KW-1185">Reference proteome</keyword>
<reference evidence="1 2" key="1">
    <citation type="journal article" date="2013" name="BMC Genomics">
        <title>Genome sequencing and comparative genomics of honey bee microsporidia, Nosema apis reveal novel insights into host-parasite interactions.</title>
        <authorList>
            <person name="Chen Yp."/>
            <person name="Pettis J.S."/>
            <person name="Zhao Y."/>
            <person name="Liu X."/>
            <person name="Tallon L.J."/>
            <person name="Sadzewicz L.D."/>
            <person name="Li R."/>
            <person name="Zheng H."/>
            <person name="Huang S."/>
            <person name="Zhang X."/>
            <person name="Hamilton M.C."/>
            <person name="Pernal S.F."/>
            <person name="Melathopoulos A.P."/>
            <person name="Yan X."/>
            <person name="Evans J.D."/>
        </authorList>
    </citation>
    <scope>NUCLEOTIDE SEQUENCE [LARGE SCALE GENOMIC DNA]</scope>
    <source>
        <strain evidence="1 2">BRL 01</strain>
    </source>
</reference>